<evidence type="ECO:0000256" key="8">
    <source>
        <dbReference type="ARBA" id="ARBA00023004"/>
    </source>
</evidence>
<dbReference type="OrthoDB" id="9814800at2"/>
<dbReference type="CDD" id="cd00060">
    <property type="entry name" value="FHA"/>
    <property type="match status" value="1"/>
</dbReference>
<evidence type="ECO:0000259" key="12">
    <source>
        <dbReference type="Pfam" id="PF14537"/>
    </source>
</evidence>
<comment type="caution">
    <text evidence="13">The sequence shown here is derived from an EMBL/GenBank/DDBJ whole genome shotgun (WGS) entry which is preliminary data.</text>
</comment>
<keyword evidence="7" id="KW-0249">Electron transport</keyword>
<dbReference type="SUPFAM" id="SSF49879">
    <property type="entry name" value="SMAD/FHA domain"/>
    <property type="match status" value="1"/>
</dbReference>
<evidence type="ECO:0000259" key="11">
    <source>
        <dbReference type="Pfam" id="PF00498"/>
    </source>
</evidence>
<sequence length="544" mass="59056">MILVRRHAPDGAKTEQTVSGAITIGRATDNTIQLPGLLVALHHLRLTPATSLTLQLDCLSTVDVIVNGLVGQRTAVLAPGDELQVGGHRVRVSITESGGLMLEVRERDPDQAGAGDDATTTLGEAGWRQRRPAVIGAVLVLLVCLVVPLILRAVSPPAWVGDWMPSDRWWTSGQISNAHLQFGVECGACHDRLFVRVRDESCLQCHAAVTHHGDDAQSMHDSGLDGQTCASCHFEHGDTHAVLPQHPALCADCHERPQDFAALRDAPAVFDFADGHPAFRVTATTMTETGPQSLRALLDESTEDVSGLIYPHDLHLDARGVRGPDGPEVLQCDDCHRPGPGAVGFEPMRFETDCQRCHQLDVDVGGLPFRLPHGDTDAVRTLLESAVGMTPVAATEPDPVSDRRRPGERADRGEPGSAPDQIEEVFERRVCAKCHEIDRAKENQFARVREPLLRKTWMPKARFTHEPHQWVACDSCHAASVSGDSNDLLLPQIESCRACHGGVDSSASIQSTCIDCHRFHQAVDLTMSKFKGELANGQTLEMGQ</sequence>
<dbReference type="InterPro" id="IPR012286">
    <property type="entry name" value="Tetrahaem_cytochrome"/>
</dbReference>
<evidence type="ECO:0000313" key="13">
    <source>
        <dbReference type="EMBL" id="PXV69629.1"/>
    </source>
</evidence>
<dbReference type="CDD" id="cd08168">
    <property type="entry name" value="Cytochrom_C3"/>
    <property type="match status" value="2"/>
</dbReference>
<dbReference type="GO" id="GO:0046872">
    <property type="term" value="F:metal ion binding"/>
    <property type="evidence" value="ECO:0007669"/>
    <property type="project" value="UniProtKB-KW"/>
</dbReference>
<evidence type="ECO:0000256" key="6">
    <source>
        <dbReference type="ARBA" id="ARBA00022729"/>
    </source>
</evidence>
<comment type="cofactor">
    <cofactor evidence="1">
        <name>heme c</name>
        <dbReference type="ChEBI" id="CHEBI:61717"/>
    </cofactor>
</comment>
<keyword evidence="5" id="KW-0479">Metal-binding</keyword>
<keyword evidence="3" id="KW-0813">Transport</keyword>
<keyword evidence="10" id="KW-0472">Membrane</keyword>
<feature type="domain" description="Tetrahaem cytochrome" evidence="12">
    <location>
        <begin position="179"/>
        <end position="255"/>
    </location>
</feature>
<evidence type="ECO:0000256" key="3">
    <source>
        <dbReference type="ARBA" id="ARBA00022448"/>
    </source>
</evidence>
<evidence type="ECO:0000256" key="1">
    <source>
        <dbReference type="ARBA" id="ARBA00001926"/>
    </source>
</evidence>
<dbReference type="RefSeq" id="WP_110264552.1">
    <property type="nucleotide sequence ID" value="NZ_CAKZQT010000021.1"/>
</dbReference>
<proteinExistence type="predicted"/>
<dbReference type="PANTHER" id="PTHR35038">
    <property type="entry name" value="DISSIMILATORY SULFITE REDUCTASE SIRA"/>
    <property type="match status" value="1"/>
</dbReference>
<feature type="region of interest" description="Disordered" evidence="9">
    <location>
        <begin position="390"/>
        <end position="421"/>
    </location>
</feature>
<name>A0A318EFV1_9GAMM</name>
<keyword evidence="6" id="KW-0732">Signal</keyword>
<dbReference type="InterPro" id="IPR008984">
    <property type="entry name" value="SMAD_FHA_dom_sf"/>
</dbReference>
<keyword evidence="4" id="KW-0349">Heme</keyword>
<protein>
    <submittedName>
        <fullName evidence="13">Cytochrome c3-like protein</fullName>
    </submittedName>
</protein>
<dbReference type="Gene3D" id="2.60.200.20">
    <property type="match status" value="1"/>
</dbReference>
<dbReference type="InterPro" id="IPR036280">
    <property type="entry name" value="Multihaem_cyt_sf"/>
</dbReference>
<evidence type="ECO:0000313" key="14">
    <source>
        <dbReference type="Proteomes" id="UP000248330"/>
    </source>
</evidence>
<dbReference type="EMBL" id="QICN01000003">
    <property type="protein sequence ID" value="PXV69629.1"/>
    <property type="molecule type" value="Genomic_DNA"/>
</dbReference>
<dbReference type="InterPro" id="IPR000253">
    <property type="entry name" value="FHA_dom"/>
</dbReference>
<keyword evidence="10" id="KW-1133">Transmembrane helix</keyword>
<keyword evidence="14" id="KW-1185">Reference proteome</keyword>
<accession>A0A318EFV1</accession>
<dbReference type="Proteomes" id="UP000248330">
    <property type="component" value="Unassembled WGS sequence"/>
</dbReference>
<keyword evidence="8" id="KW-0408">Iron</keyword>
<feature type="transmembrane region" description="Helical" evidence="10">
    <location>
        <begin position="133"/>
        <end position="151"/>
    </location>
</feature>
<comment type="subcellular location">
    <subcellularLocation>
        <location evidence="2">Cell envelope</location>
    </subcellularLocation>
</comment>
<dbReference type="SUPFAM" id="SSF48695">
    <property type="entry name" value="Multiheme cytochromes"/>
    <property type="match status" value="2"/>
</dbReference>
<evidence type="ECO:0000256" key="5">
    <source>
        <dbReference type="ARBA" id="ARBA00022723"/>
    </source>
</evidence>
<dbReference type="InterPro" id="IPR051829">
    <property type="entry name" value="Multiheme_Cytochr_ET"/>
</dbReference>
<evidence type="ECO:0000256" key="4">
    <source>
        <dbReference type="ARBA" id="ARBA00022617"/>
    </source>
</evidence>
<evidence type="ECO:0000256" key="10">
    <source>
        <dbReference type="SAM" id="Phobius"/>
    </source>
</evidence>
<dbReference type="AlphaFoldDB" id="A0A318EFV1"/>
<evidence type="ECO:0000256" key="2">
    <source>
        <dbReference type="ARBA" id="ARBA00004196"/>
    </source>
</evidence>
<gene>
    <name evidence="13" type="ORF">C8D93_103203</name>
</gene>
<dbReference type="GO" id="GO:0030313">
    <property type="term" value="C:cell envelope"/>
    <property type="evidence" value="ECO:0007669"/>
    <property type="project" value="UniProtKB-SubCell"/>
</dbReference>
<organism evidence="13 14">
    <name type="scientific">Sinimarinibacterium flocculans</name>
    <dbReference type="NCBI Taxonomy" id="985250"/>
    <lineage>
        <taxon>Bacteria</taxon>
        <taxon>Pseudomonadati</taxon>
        <taxon>Pseudomonadota</taxon>
        <taxon>Gammaproteobacteria</taxon>
        <taxon>Nevskiales</taxon>
        <taxon>Nevskiaceae</taxon>
        <taxon>Sinimarinibacterium</taxon>
    </lineage>
</organism>
<dbReference type="Gene3D" id="3.90.10.10">
    <property type="entry name" value="Cytochrome C3"/>
    <property type="match status" value="2"/>
</dbReference>
<evidence type="ECO:0000256" key="7">
    <source>
        <dbReference type="ARBA" id="ARBA00022982"/>
    </source>
</evidence>
<dbReference type="Pfam" id="PF14537">
    <property type="entry name" value="Cytochrom_c3_2"/>
    <property type="match status" value="1"/>
</dbReference>
<dbReference type="Pfam" id="PF00498">
    <property type="entry name" value="FHA"/>
    <property type="match status" value="1"/>
</dbReference>
<feature type="compositionally biased region" description="Basic and acidic residues" evidence="9">
    <location>
        <begin position="400"/>
        <end position="414"/>
    </location>
</feature>
<feature type="domain" description="FHA" evidence="11">
    <location>
        <begin position="22"/>
        <end position="86"/>
    </location>
</feature>
<evidence type="ECO:0000256" key="9">
    <source>
        <dbReference type="SAM" id="MobiDB-lite"/>
    </source>
</evidence>
<reference evidence="13 14" key="1">
    <citation type="submission" date="2018-04" db="EMBL/GenBank/DDBJ databases">
        <title>Genomic Encyclopedia of Type Strains, Phase IV (KMG-IV): sequencing the most valuable type-strain genomes for metagenomic binning, comparative biology and taxonomic classification.</title>
        <authorList>
            <person name="Goeker M."/>
        </authorList>
    </citation>
    <scope>NUCLEOTIDE SEQUENCE [LARGE SCALE GENOMIC DNA]</scope>
    <source>
        <strain evidence="13 14">DSM 104150</strain>
    </source>
</reference>
<keyword evidence="10" id="KW-0812">Transmembrane</keyword>